<dbReference type="InterPro" id="IPR004843">
    <property type="entry name" value="Calcineurin-like_PHP"/>
</dbReference>
<protein>
    <recommendedName>
        <fullName evidence="1">Fibronectin type-III domain-containing protein</fullName>
    </recommendedName>
</protein>
<dbReference type="Pfam" id="PF00149">
    <property type="entry name" value="Metallophos"/>
    <property type="match status" value="1"/>
</dbReference>
<dbReference type="SUPFAM" id="SSF49899">
    <property type="entry name" value="Concanavalin A-like lectins/glucanases"/>
    <property type="match status" value="1"/>
</dbReference>
<reference evidence="2 3" key="1">
    <citation type="submission" date="2018-08" db="EMBL/GenBank/DDBJ databases">
        <title>Genome analysis of the thermophilic bacterium of the candidate phylum Aminicenantes from deep subsurface aquifer revealed its physiology and ecological role.</title>
        <authorList>
            <person name="Kadnikov V.V."/>
            <person name="Mardanov A.V."/>
            <person name="Beletsky A.V."/>
            <person name="Karnachuk O.V."/>
            <person name="Ravin N.V."/>
        </authorList>
    </citation>
    <scope>NUCLEOTIDE SEQUENCE [LARGE SCALE GENOMIC DNA]</scope>
    <source>
        <strain evidence="2">BY38</strain>
    </source>
</reference>
<feature type="domain" description="Fibronectin type-III" evidence="1">
    <location>
        <begin position="241"/>
        <end position="338"/>
    </location>
</feature>
<dbReference type="PANTHER" id="PTHR43143:SF1">
    <property type="entry name" value="SERINE_THREONINE-PROTEIN PHOSPHATASE CPPED1"/>
    <property type="match status" value="1"/>
</dbReference>
<dbReference type="SUPFAM" id="SSF49265">
    <property type="entry name" value="Fibronectin type III"/>
    <property type="match status" value="1"/>
</dbReference>
<dbReference type="PANTHER" id="PTHR43143">
    <property type="entry name" value="METALLOPHOSPHOESTERASE, CALCINEURIN SUPERFAMILY"/>
    <property type="match status" value="1"/>
</dbReference>
<dbReference type="Gene3D" id="2.60.120.200">
    <property type="match status" value="1"/>
</dbReference>
<dbReference type="InterPro" id="IPR036116">
    <property type="entry name" value="FN3_sf"/>
</dbReference>
<evidence type="ECO:0000259" key="1">
    <source>
        <dbReference type="PROSITE" id="PS50853"/>
    </source>
</evidence>
<dbReference type="Gene3D" id="2.60.40.10">
    <property type="entry name" value="Immunoglobulins"/>
    <property type="match status" value="1"/>
</dbReference>
<dbReference type="EMBL" id="QUAH01000001">
    <property type="protein sequence ID" value="RFT17048.1"/>
    <property type="molecule type" value="Genomic_DNA"/>
</dbReference>
<dbReference type="SUPFAM" id="SSF56300">
    <property type="entry name" value="Metallo-dependent phosphatases"/>
    <property type="match status" value="1"/>
</dbReference>
<evidence type="ECO:0000313" key="2">
    <source>
        <dbReference type="EMBL" id="RFT17048.1"/>
    </source>
</evidence>
<proteinExistence type="predicted"/>
<dbReference type="Pfam" id="PF00041">
    <property type="entry name" value="fn3"/>
    <property type="match status" value="1"/>
</dbReference>
<dbReference type="Pfam" id="PF13385">
    <property type="entry name" value="Laminin_G_3"/>
    <property type="match status" value="1"/>
</dbReference>
<dbReference type="GO" id="GO:0016787">
    <property type="term" value="F:hydrolase activity"/>
    <property type="evidence" value="ECO:0007669"/>
    <property type="project" value="InterPro"/>
</dbReference>
<comment type="caution">
    <text evidence="2">The sequence shown here is derived from an EMBL/GenBank/DDBJ whole genome shotgun (WGS) entry which is preliminary data.</text>
</comment>
<organism evidence="2 3">
    <name type="scientific">Candidatus Saccharicenans subterraneus</name>
    <dbReference type="NCBI Taxonomy" id="2508984"/>
    <lineage>
        <taxon>Bacteria</taxon>
        <taxon>Candidatus Aminicenantota</taxon>
        <taxon>Candidatus Aminicenantia</taxon>
        <taxon>Candidatus Aminicenantales</taxon>
        <taxon>Candidatus Saccharicenantaceae</taxon>
        <taxon>Candidatus Saccharicenans</taxon>
    </lineage>
</organism>
<evidence type="ECO:0000313" key="3">
    <source>
        <dbReference type="Proteomes" id="UP000257323"/>
    </source>
</evidence>
<dbReference type="AlphaFoldDB" id="A0A3E2BQP7"/>
<dbReference type="InterPro" id="IPR051918">
    <property type="entry name" value="STPP_CPPED1"/>
</dbReference>
<dbReference type="Gene3D" id="3.60.21.10">
    <property type="match status" value="1"/>
</dbReference>
<sequence length="741" mass="83169">MKRLASFTLAFLAIIISMGPGLLAAPRKLIYLDASVLPEGRLSSWRNLGTLGGNFVPVFRTQPTVEIVKNQKAVNLTAVDVLLRSTFSPPASLNGRQPFTLLVRVFIPELAQRRTILAWSQQPEAGAIFGIGKGLDAAFSHSDRVKLGYRNGYPEPGVWHLLAFVYDGKSIRVYVDGWLKSETPATLSIKPDRYFYLGGEIAERWPLPVDPFNGYLATLELLDVAYSPLEIWNLAGRKEAIPVYPEEGEVVTALSVSLRWQPGDEKAASYAVYFSSQRDEVEKASKKALKVTLASTVTSYEVSDLKPGQAYFWRVDQLDSRGQLLQAGIVRRFSLDKGQARNPVPHHQHGSVSRELNRLSWTPGPWATSQDVYFGQDPKKLEKAKPVVRDLKPELNFFFVPEKNLKFGQNYYWRVDTRNGSLPAAPGEVWTFRVQDQPDDEQITFLVAADLHYGGSMNARKINREMVMAMNAVAGQNLPEGLGLKGKVNTPRGVVVLGDIVDDGNSSEVEKFWQEYVADFGLKGDQLLAYPVYEGFGENDGSSGGLVRANLRSRNRLRPGVRGISADGQHYSWDWGKVHFVHLNLYPGSVGEEYLNIWRRRVSGDARYPKHSLEFLVEDLRRNVGGSGRPVVIFQHYGFDSWSEAWWTQKERAAFLQAIQHYNVIAIFWGHAHVAQSLSWNDIRTWGVGAFNNDPEPGNFLVVSLKMGRRNGQMTVAVKKMNDWLSAEKITFPVRKVPKSK</sequence>
<accession>A0A3E2BQP7</accession>
<gene>
    <name evidence="2" type="ORF">OP8BY_0990</name>
</gene>
<dbReference type="InterPro" id="IPR013320">
    <property type="entry name" value="ConA-like_dom_sf"/>
</dbReference>
<dbReference type="PROSITE" id="PS50853">
    <property type="entry name" value="FN3"/>
    <property type="match status" value="1"/>
</dbReference>
<dbReference type="InterPro" id="IPR003961">
    <property type="entry name" value="FN3_dom"/>
</dbReference>
<name>A0A3E2BQP7_9BACT</name>
<dbReference type="InterPro" id="IPR013783">
    <property type="entry name" value="Ig-like_fold"/>
</dbReference>
<dbReference type="InterPro" id="IPR029052">
    <property type="entry name" value="Metallo-depent_PP-like"/>
</dbReference>
<dbReference type="Proteomes" id="UP000257323">
    <property type="component" value="Unassembled WGS sequence"/>
</dbReference>